<sequence length="80" mass="8374">MKAFLITCILLSSFLLIPSPTVARELAHNGEVGGHKAEVKFENDSVTDAGRTGNPVTTPACKPGSKGSGNCKCPVFKPKC</sequence>
<feature type="signal peptide" evidence="1">
    <location>
        <begin position="1"/>
        <end position="23"/>
    </location>
</feature>
<reference evidence="2" key="1">
    <citation type="journal article" date="2023" name="Plant Biotechnol. J.">
        <title>Chromosome-level wild Hevea brasiliensis genome provides new tools for genomic-assisted breeding and valuable loci to elevate rubber yield.</title>
        <authorList>
            <person name="Cheng H."/>
            <person name="Song X."/>
            <person name="Hu Y."/>
            <person name="Wu T."/>
            <person name="Yang Q."/>
            <person name="An Z."/>
            <person name="Feng S."/>
            <person name="Deng Z."/>
            <person name="Wu W."/>
            <person name="Zeng X."/>
            <person name="Tu M."/>
            <person name="Wang X."/>
            <person name="Huang H."/>
        </authorList>
    </citation>
    <scope>NUCLEOTIDE SEQUENCE</scope>
    <source>
        <strain evidence="2">MT/VB/25A 57/8</strain>
    </source>
</reference>
<name>A0ABQ9M2S7_HEVBR</name>
<evidence type="ECO:0000313" key="3">
    <source>
        <dbReference type="Proteomes" id="UP001174677"/>
    </source>
</evidence>
<evidence type="ECO:0000256" key="1">
    <source>
        <dbReference type="SAM" id="SignalP"/>
    </source>
</evidence>
<keyword evidence="3" id="KW-1185">Reference proteome</keyword>
<protein>
    <submittedName>
        <fullName evidence="2">Uncharacterized protein</fullName>
    </submittedName>
</protein>
<gene>
    <name evidence="2" type="ORF">P3X46_016346</name>
</gene>
<evidence type="ECO:0000313" key="2">
    <source>
        <dbReference type="EMBL" id="KAJ9173183.1"/>
    </source>
</evidence>
<organism evidence="2 3">
    <name type="scientific">Hevea brasiliensis</name>
    <name type="common">Para rubber tree</name>
    <name type="synonym">Siphonia brasiliensis</name>
    <dbReference type="NCBI Taxonomy" id="3981"/>
    <lineage>
        <taxon>Eukaryota</taxon>
        <taxon>Viridiplantae</taxon>
        <taxon>Streptophyta</taxon>
        <taxon>Embryophyta</taxon>
        <taxon>Tracheophyta</taxon>
        <taxon>Spermatophyta</taxon>
        <taxon>Magnoliopsida</taxon>
        <taxon>eudicotyledons</taxon>
        <taxon>Gunneridae</taxon>
        <taxon>Pentapetalae</taxon>
        <taxon>rosids</taxon>
        <taxon>fabids</taxon>
        <taxon>Malpighiales</taxon>
        <taxon>Euphorbiaceae</taxon>
        <taxon>Crotonoideae</taxon>
        <taxon>Micrandreae</taxon>
        <taxon>Hevea</taxon>
    </lineage>
</organism>
<comment type="caution">
    <text evidence="2">The sequence shown here is derived from an EMBL/GenBank/DDBJ whole genome shotgun (WGS) entry which is preliminary data.</text>
</comment>
<proteinExistence type="predicted"/>
<feature type="chain" id="PRO_5047088390" evidence="1">
    <location>
        <begin position="24"/>
        <end position="80"/>
    </location>
</feature>
<dbReference type="EMBL" id="JARPOI010000009">
    <property type="protein sequence ID" value="KAJ9173183.1"/>
    <property type="molecule type" value="Genomic_DNA"/>
</dbReference>
<keyword evidence="1" id="KW-0732">Signal</keyword>
<accession>A0ABQ9M2S7</accession>
<dbReference type="Proteomes" id="UP001174677">
    <property type="component" value="Chromosome 9"/>
</dbReference>